<protein>
    <submittedName>
        <fullName evidence="3">GGDEF domain-containing protein</fullName>
        <ecNumber evidence="3">2.7.7.65</ecNumber>
    </submittedName>
</protein>
<feature type="transmembrane region" description="Helical" evidence="1">
    <location>
        <begin position="214"/>
        <end position="244"/>
    </location>
</feature>
<evidence type="ECO:0000256" key="1">
    <source>
        <dbReference type="SAM" id="Phobius"/>
    </source>
</evidence>
<keyword evidence="3" id="KW-0548">Nucleotidyltransferase</keyword>
<dbReference type="SUPFAM" id="SSF55073">
    <property type="entry name" value="Nucleotide cyclase"/>
    <property type="match status" value="1"/>
</dbReference>
<dbReference type="PANTHER" id="PTHR45138:SF9">
    <property type="entry name" value="DIGUANYLATE CYCLASE DGCM-RELATED"/>
    <property type="match status" value="1"/>
</dbReference>
<keyword evidence="1" id="KW-0472">Membrane</keyword>
<dbReference type="Pfam" id="PF00990">
    <property type="entry name" value="GGDEF"/>
    <property type="match status" value="1"/>
</dbReference>
<dbReference type="PROSITE" id="PS50887">
    <property type="entry name" value="GGDEF"/>
    <property type="match status" value="1"/>
</dbReference>
<feature type="transmembrane region" description="Helical" evidence="1">
    <location>
        <begin position="135"/>
        <end position="154"/>
    </location>
</feature>
<dbReference type="InterPro" id="IPR029787">
    <property type="entry name" value="Nucleotide_cyclase"/>
</dbReference>
<dbReference type="SMART" id="SM00267">
    <property type="entry name" value="GGDEF"/>
    <property type="match status" value="1"/>
</dbReference>
<feature type="domain" description="GGDEF" evidence="2">
    <location>
        <begin position="287"/>
        <end position="424"/>
    </location>
</feature>
<dbReference type="PANTHER" id="PTHR45138">
    <property type="entry name" value="REGULATORY COMPONENTS OF SENSORY TRANSDUCTION SYSTEM"/>
    <property type="match status" value="1"/>
</dbReference>
<dbReference type="CDD" id="cd01949">
    <property type="entry name" value="GGDEF"/>
    <property type="match status" value="1"/>
</dbReference>
<dbReference type="RefSeq" id="WP_311422137.1">
    <property type="nucleotide sequence ID" value="NZ_JAVREH010000005.1"/>
</dbReference>
<feature type="transmembrane region" description="Helical" evidence="1">
    <location>
        <begin position="95"/>
        <end position="123"/>
    </location>
</feature>
<keyword evidence="1" id="KW-0812">Transmembrane</keyword>
<dbReference type="EMBL" id="JAVREH010000005">
    <property type="protein sequence ID" value="MDT0260982.1"/>
    <property type="molecule type" value="Genomic_DNA"/>
</dbReference>
<gene>
    <name evidence="3" type="ORF">RM423_06190</name>
</gene>
<keyword evidence="3" id="KW-0808">Transferase</keyword>
<organism evidence="3 4">
    <name type="scientific">Jatrophihabitans lederbergiae</name>
    <dbReference type="NCBI Taxonomy" id="3075547"/>
    <lineage>
        <taxon>Bacteria</taxon>
        <taxon>Bacillati</taxon>
        <taxon>Actinomycetota</taxon>
        <taxon>Actinomycetes</taxon>
        <taxon>Jatrophihabitantales</taxon>
        <taxon>Jatrophihabitantaceae</taxon>
        <taxon>Jatrophihabitans</taxon>
    </lineage>
</organism>
<evidence type="ECO:0000259" key="2">
    <source>
        <dbReference type="PROSITE" id="PS50887"/>
    </source>
</evidence>
<accession>A0ABU2J7L8</accession>
<dbReference type="Proteomes" id="UP001183176">
    <property type="component" value="Unassembled WGS sequence"/>
</dbReference>
<feature type="transmembrane region" description="Helical" evidence="1">
    <location>
        <begin position="28"/>
        <end position="45"/>
    </location>
</feature>
<keyword evidence="1" id="KW-1133">Transmembrane helix</keyword>
<evidence type="ECO:0000313" key="3">
    <source>
        <dbReference type="EMBL" id="MDT0260982.1"/>
    </source>
</evidence>
<dbReference type="InterPro" id="IPR000160">
    <property type="entry name" value="GGDEF_dom"/>
</dbReference>
<evidence type="ECO:0000313" key="4">
    <source>
        <dbReference type="Proteomes" id="UP001183176"/>
    </source>
</evidence>
<sequence length="426" mass="45917">MVSVASMSRACLPGRWRSLEFSRLPRDLLGYLLVAEIAAIGWTVLAFRSSHLHRAELTSFVILAAFFAVFEQISPRIERLRIRMTDSHTIDMTSVWTFAGVIALPAALSSTLVILICLVTSRARLRGGKRPHRQVFSAASMMLGALAGSMLFHAPRPHIPYLADGALEAVAVALALAAYTVLNTSMVAGAMYLAARPLPVRALFGTGEENALELATLCLGGMTALALMYKPWLSFLVIVPLVLLQRGALIKQLEIAATTDPKTGLLNAVAWRHIAQKELSRAERDRRASAILIMDMDNFKSVNDTHGHLVGDAVLQAVADCLVDQLRDYDSVGRFGGEEFVAILPEVDLEMARAITDRVLSSVRILEVQTPEGNTVAVSGFSASIGVALYPANGGDVEALLHVADSALYAAKSAGRDRVEFVGLAD</sequence>
<keyword evidence="4" id="KW-1185">Reference proteome</keyword>
<dbReference type="InterPro" id="IPR050469">
    <property type="entry name" value="Diguanylate_Cyclase"/>
</dbReference>
<proteinExistence type="predicted"/>
<comment type="caution">
    <text evidence="3">The sequence shown here is derived from an EMBL/GenBank/DDBJ whole genome shotgun (WGS) entry which is preliminary data.</text>
</comment>
<dbReference type="NCBIfam" id="TIGR00254">
    <property type="entry name" value="GGDEF"/>
    <property type="match status" value="1"/>
</dbReference>
<dbReference type="EC" id="2.7.7.65" evidence="3"/>
<name>A0ABU2J7L8_9ACTN</name>
<dbReference type="InterPro" id="IPR043128">
    <property type="entry name" value="Rev_trsase/Diguanyl_cyclase"/>
</dbReference>
<feature type="transmembrane region" description="Helical" evidence="1">
    <location>
        <begin position="166"/>
        <end position="194"/>
    </location>
</feature>
<feature type="transmembrane region" description="Helical" evidence="1">
    <location>
        <begin position="57"/>
        <end position="74"/>
    </location>
</feature>
<dbReference type="GO" id="GO:0052621">
    <property type="term" value="F:diguanylate cyclase activity"/>
    <property type="evidence" value="ECO:0007669"/>
    <property type="project" value="UniProtKB-EC"/>
</dbReference>
<reference evidence="4" key="1">
    <citation type="submission" date="2023-07" db="EMBL/GenBank/DDBJ databases">
        <title>30 novel species of actinomycetes from the DSMZ collection.</title>
        <authorList>
            <person name="Nouioui I."/>
        </authorList>
    </citation>
    <scope>NUCLEOTIDE SEQUENCE [LARGE SCALE GENOMIC DNA]</scope>
    <source>
        <strain evidence="4">DSM 44399</strain>
    </source>
</reference>
<dbReference type="Gene3D" id="3.30.70.270">
    <property type="match status" value="1"/>
</dbReference>